<keyword evidence="1" id="KW-0863">Zinc-finger</keyword>
<feature type="domain" description="C2H2-type" evidence="3">
    <location>
        <begin position="148"/>
        <end position="175"/>
    </location>
</feature>
<dbReference type="OrthoDB" id="4357985at2759"/>
<dbReference type="Pfam" id="PF26177">
    <property type="entry name" value="zf_C2H2_17_1st"/>
    <property type="match status" value="1"/>
</dbReference>
<dbReference type="InterPro" id="IPR013087">
    <property type="entry name" value="Znf_C2H2_type"/>
</dbReference>
<evidence type="ECO:0000313" key="4">
    <source>
        <dbReference type="EMBL" id="KGO75369.1"/>
    </source>
</evidence>
<dbReference type="InterPro" id="IPR059009">
    <property type="entry name" value="Znf_C2H2_17_1st"/>
</dbReference>
<proteinExistence type="predicted"/>
<dbReference type="EMBL" id="JQGA01000475">
    <property type="protein sequence ID" value="KGO75369.1"/>
    <property type="molecule type" value="Genomic_DNA"/>
</dbReference>
<feature type="compositionally biased region" description="Basic and acidic residues" evidence="2">
    <location>
        <begin position="49"/>
        <end position="63"/>
    </location>
</feature>
<comment type="caution">
    <text evidence="4">The sequence shown here is derived from an EMBL/GenBank/DDBJ whole genome shotgun (WGS) entry which is preliminary data.</text>
</comment>
<dbReference type="OMA" id="TSPHANW"/>
<dbReference type="GO" id="GO:0008270">
    <property type="term" value="F:zinc ion binding"/>
    <property type="evidence" value="ECO:0007669"/>
    <property type="project" value="UniProtKB-KW"/>
</dbReference>
<dbReference type="SMART" id="SM00355">
    <property type="entry name" value="ZnF_C2H2"/>
    <property type="match status" value="2"/>
</dbReference>
<dbReference type="HOGENOM" id="CLU_1533092_0_0_1"/>
<dbReference type="SUPFAM" id="SSF57667">
    <property type="entry name" value="beta-beta-alpha zinc fingers"/>
    <property type="match status" value="1"/>
</dbReference>
<dbReference type="InterPro" id="IPR036236">
    <property type="entry name" value="Znf_C2H2_sf"/>
</dbReference>
<dbReference type="PROSITE" id="PS50157">
    <property type="entry name" value="ZINC_FINGER_C2H2_2"/>
    <property type="match status" value="1"/>
</dbReference>
<evidence type="ECO:0000259" key="3">
    <source>
        <dbReference type="PROSITE" id="PS50157"/>
    </source>
</evidence>
<evidence type="ECO:0000256" key="2">
    <source>
        <dbReference type="SAM" id="MobiDB-lite"/>
    </source>
</evidence>
<feature type="compositionally biased region" description="Polar residues" evidence="2">
    <location>
        <begin position="97"/>
        <end position="108"/>
    </location>
</feature>
<dbReference type="Proteomes" id="UP000030104">
    <property type="component" value="Unassembled WGS sequence"/>
</dbReference>
<evidence type="ECO:0000256" key="1">
    <source>
        <dbReference type="PROSITE-ProRule" id="PRU00042"/>
    </source>
</evidence>
<dbReference type="AlphaFoldDB" id="A0A0A2L5W1"/>
<dbReference type="PhylomeDB" id="A0A0A2L5W1"/>
<feature type="compositionally biased region" description="Low complexity" evidence="2">
    <location>
        <begin position="67"/>
        <end position="80"/>
    </location>
</feature>
<protein>
    <submittedName>
        <fullName evidence="4">Zinc finger, C2H2</fullName>
    </submittedName>
</protein>
<dbReference type="PROSITE" id="PS00028">
    <property type="entry name" value="ZINC_FINGER_C2H2_1"/>
    <property type="match status" value="1"/>
</dbReference>
<feature type="region of interest" description="Disordered" evidence="2">
    <location>
        <begin position="45"/>
        <end position="112"/>
    </location>
</feature>
<organism evidence="4 5">
    <name type="scientific">Penicillium italicum</name>
    <name type="common">Blue mold</name>
    <dbReference type="NCBI Taxonomy" id="40296"/>
    <lineage>
        <taxon>Eukaryota</taxon>
        <taxon>Fungi</taxon>
        <taxon>Dikarya</taxon>
        <taxon>Ascomycota</taxon>
        <taxon>Pezizomycotina</taxon>
        <taxon>Eurotiomycetes</taxon>
        <taxon>Eurotiomycetidae</taxon>
        <taxon>Eurotiales</taxon>
        <taxon>Aspergillaceae</taxon>
        <taxon>Penicillium</taxon>
    </lineage>
</organism>
<name>A0A0A2L5W1_PENIT</name>
<gene>
    <name evidence="4" type="ORF">PITC_001690</name>
</gene>
<reference evidence="4 5" key="1">
    <citation type="journal article" date="2015" name="Mol. Plant Microbe Interact.">
        <title>Genome, transcriptome, and functional analyses of Penicillium expansum provide new insights into secondary metabolism and pathogenicity.</title>
        <authorList>
            <person name="Ballester A.R."/>
            <person name="Marcet-Houben M."/>
            <person name="Levin E."/>
            <person name="Sela N."/>
            <person name="Selma-Lazaro C."/>
            <person name="Carmona L."/>
            <person name="Wisniewski M."/>
            <person name="Droby S."/>
            <person name="Gonzalez-Candelas L."/>
            <person name="Gabaldon T."/>
        </authorList>
    </citation>
    <scope>NUCLEOTIDE SEQUENCE [LARGE SCALE GENOMIC DNA]</scope>
    <source>
        <strain evidence="4 5">PHI-1</strain>
    </source>
</reference>
<sequence>MHSAGWSLYAPSMNHASTSPHANWTMHSTVGPLTADNLHQSNLQSASTMEHKATEVGTEDHRSPGRTSSHTWSSAPSPSAQETTLSNEHNIEVADTGATSAHGNPPNQDESDGPFKCGWGGCTSRSTFSSHASLLRHVRVQHVAHRSVKCPECRQAFGRVDNMREHRGRRHQAFD</sequence>
<keyword evidence="1" id="KW-0862">Zinc</keyword>
<accession>A0A0A2L5W1</accession>
<keyword evidence="5" id="KW-1185">Reference proteome</keyword>
<evidence type="ECO:0000313" key="5">
    <source>
        <dbReference type="Proteomes" id="UP000030104"/>
    </source>
</evidence>
<dbReference type="Gene3D" id="3.30.160.60">
    <property type="entry name" value="Classic Zinc Finger"/>
    <property type="match status" value="1"/>
</dbReference>
<keyword evidence="1" id="KW-0479">Metal-binding</keyword>
<dbReference type="STRING" id="40296.A0A0A2L5W1"/>